<comment type="caution">
    <text evidence="1">The sequence shown here is derived from an EMBL/GenBank/DDBJ whole genome shotgun (WGS) entry which is preliminary data.</text>
</comment>
<name>M0K3G9_9EURY</name>
<keyword evidence="2" id="KW-1185">Reference proteome</keyword>
<dbReference type="AlphaFoldDB" id="M0K3G9"/>
<evidence type="ECO:0000313" key="2">
    <source>
        <dbReference type="Proteomes" id="UP000011623"/>
    </source>
</evidence>
<reference evidence="1 2" key="1">
    <citation type="journal article" date="2014" name="PLoS Genet.">
        <title>Phylogenetically driven sequencing of extremely halophilic archaea reveals strategies for static and dynamic osmo-response.</title>
        <authorList>
            <person name="Becker E.A."/>
            <person name="Seitzer P.M."/>
            <person name="Tritt A."/>
            <person name="Larsen D."/>
            <person name="Krusor M."/>
            <person name="Yao A.I."/>
            <person name="Wu D."/>
            <person name="Madern D."/>
            <person name="Eisen J.A."/>
            <person name="Darling A.E."/>
            <person name="Facciotti M.T."/>
        </authorList>
    </citation>
    <scope>NUCLEOTIDE SEQUENCE [LARGE SCALE GENOMIC DNA]</scope>
    <source>
        <strain evidence="1 2">JCM 13557</strain>
    </source>
</reference>
<dbReference type="EMBL" id="AOLW01000050">
    <property type="protein sequence ID" value="EMA15977.1"/>
    <property type="molecule type" value="Genomic_DNA"/>
</dbReference>
<dbReference type="PATRIC" id="fig|1227452.3.peg.3696"/>
<accession>M0K3G9</accession>
<dbReference type="Proteomes" id="UP000011623">
    <property type="component" value="Unassembled WGS sequence"/>
</dbReference>
<sequence>MKTCLLSSGGVDDVFTIERSPDEDTDWSYIETLRDYVSIDDIEMIAYGYSIGDNLDTVTDITATENRGIVDTCGLGHEFGTGTLVYDELKQSDIPTTVFPGVHDGLETVHPYFCHYSPLAGADKFATARYAQEMVTNSGLGSSVEGETFIAANVSSSSMATYVDDGEIRGAFHWMGLIHGWGDIECLRQIRDGEQNIHDAFMKSGLLYRSDYDFEDIKGVPCADLLEMVYYATLHNVYSLIPFAEHHGTGLDAIVLSGRLSRVKEPFDIQDRLTEALSSIALVHTCQELSTALGAAFVARDVARGNPSTLGVPIEFDASNVTKGATATDD</sequence>
<proteinExistence type="predicted"/>
<organism evidence="1 2">
    <name type="scientific">Haloarcula amylolytica JCM 13557</name>
    <dbReference type="NCBI Taxonomy" id="1227452"/>
    <lineage>
        <taxon>Archaea</taxon>
        <taxon>Methanobacteriati</taxon>
        <taxon>Methanobacteriota</taxon>
        <taxon>Stenosarchaea group</taxon>
        <taxon>Halobacteria</taxon>
        <taxon>Halobacteriales</taxon>
        <taxon>Haloarculaceae</taxon>
        <taxon>Haloarcula</taxon>
    </lineage>
</organism>
<gene>
    <name evidence="1" type="ORF">C442_18584</name>
</gene>
<evidence type="ECO:0000313" key="1">
    <source>
        <dbReference type="EMBL" id="EMA15977.1"/>
    </source>
</evidence>
<protein>
    <submittedName>
        <fullName evidence="1">Uncharacterized protein</fullName>
    </submittedName>
</protein>